<dbReference type="InterPro" id="IPR002559">
    <property type="entry name" value="Transposase_11"/>
</dbReference>
<dbReference type="EMBL" id="BJYS01000080">
    <property type="protein sequence ID" value="GEO07494.1"/>
    <property type="molecule type" value="Genomic_DNA"/>
</dbReference>
<keyword evidence="4" id="KW-0233">DNA recombination</keyword>
<dbReference type="GO" id="GO:0006313">
    <property type="term" value="P:DNA transposition"/>
    <property type="evidence" value="ECO:0007669"/>
    <property type="project" value="InterPro"/>
</dbReference>
<dbReference type="Pfam" id="PF01609">
    <property type="entry name" value="DDE_Tnp_1"/>
    <property type="match status" value="1"/>
</dbReference>
<dbReference type="AlphaFoldDB" id="A0A512B6A2"/>
<evidence type="ECO:0000313" key="8">
    <source>
        <dbReference type="Proteomes" id="UP000321532"/>
    </source>
</evidence>
<dbReference type="SUPFAM" id="SSF53098">
    <property type="entry name" value="Ribonuclease H-like"/>
    <property type="match status" value="1"/>
</dbReference>
<comment type="caution">
    <text evidence="7">The sequence shown here is derived from an EMBL/GenBank/DDBJ whole genome shotgun (WGS) entry which is preliminary data.</text>
</comment>
<dbReference type="InterPro" id="IPR047952">
    <property type="entry name" value="Transpos_IS4"/>
</dbReference>
<keyword evidence="2" id="KW-0815">Transposition</keyword>
<keyword evidence="5" id="KW-0472">Membrane</keyword>
<evidence type="ECO:0000256" key="2">
    <source>
        <dbReference type="ARBA" id="ARBA00022578"/>
    </source>
</evidence>
<dbReference type="Proteomes" id="UP000321532">
    <property type="component" value="Unassembled WGS sequence"/>
</dbReference>
<dbReference type="Gene3D" id="3.90.350.10">
    <property type="entry name" value="Transposase Inhibitor Protein From Tn5, Chain A, domain 1"/>
    <property type="match status" value="1"/>
</dbReference>
<dbReference type="NCBIfam" id="NF033592">
    <property type="entry name" value="transpos_IS4_1"/>
    <property type="match status" value="1"/>
</dbReference>
<evidence type="ECO:0000256" key="4">
    <source>
        <dbReference type="ARBA" id="ARBA00023172"/>
    </source>
</evidence>
<dbReference type="GO" id="GO:0003677">
    <property type="term" value="F:DNA binding"/>
    <property type="evidence" value="ECO:0007669"/>
    <property type="project" value="UniProtKB-KW"/>
</dbReference>
<evidence type="ECO:0000259" key="6">
    <source>
        <dbReference type="Pfam" id="PF01609"/>
    </source>
</evidence>
<evidence type="ECO:0000256" key="5">
    <source>
        <dbReference type="SAM" id="Phobius"/>
    </source>
</evidence>
<organism evidence="7 8">
    <name type="scientific">Adhaeribacter aerolatus</name>
    <dbReference type="NCBI Taxonomy" id="670289"/>
    <lineage>
        <taxon>Bacteria</taxon>
        <taxon>Pseudomonadati</taxon>
        <taxon>Bacteroidota</taxon>
        <taxon>Cytophagia</taxon>
        <taxon>Cytophagales</taxon>
        <taxon>Hymenobacteraceae</taxon>
        <taxon>Adhaeribacter</taxon>
    </lineage>
</organism>
<dbReference type="OrthoDB" id="7327264at2"/>
<accession>A0A512B6A2</accession>
<dbReference type="PANTHER" id="PTHR33258">
    <property type="entry name" value="TRANSPOSASE INSL FOR INSERTION SEQUENCE ELEMENT IS186A-RELATED"/>
    <property type="match status" value="1"/>
</dbReference>
<name>A0A512B6A2_9BACT</name>
<keyword evidence="5" id="KW-0812">Transmembrane</keyword>
<reference evidence="7 8" key="1">
    <citation type="submission" date="2019-07" db="EMBL/GenBank/DDBJ databases">
        <title>Whole genome shotgun sequence of Adhaeribacter aerolatus NBRC 106133.</title>
        <authorList>
            <person name="Hosoyama A."/>
            <person name="Uohara A."/>
            <person name="Ohji S."/>
            <person name="Ichikawa N."/>
        </authorList>
    </citation>
    <scope>NUCLEOTIDE SEQUENCE [LARGE SCALE GENOMIC DNA]</scope>
    <source>
        <strain evidence="7 8">NBRC 106133</strain>
    </source>
</reference>
<evidence type="ECO:0000256" key="1">
    <source>
        <dbReference type="ARBA" id="ARBA00010075"/>
    </source>
</evidence>
<gene>
    <name evidence="7" type="ORF">AAE02nite_51580</name>
</gene>
<keyword evidence="5" id="KW-1133">Transmembrane helix</keyword>
<feature type="domain" description="Transposase IS4-like" evidence="6">
    <location>
        <begin position="120"/>
        <end position="347"/>
    </location>
</feature>
<proteinExistence type="inferred from homology"/>
<dbReference type="InterPro" id="IPR012337">
    <property type="entry name" value="RNaseH-like_sf"/>
</dbReference>
<evidence type="ECO:0000313" key="7">
    <source>
        <dbReference type="EMBL" id="GEO07494.1"/>
    </source>
</evidence>
<dbReference type="PANTHER" id="PTHR33258:SF1">
    <property type="entry name" value="TRANSPOSASE INSL FOR INSERTION SEQUENCE ELEMENT IS186A-RELATED"/>
    <property type="match status" value="1"/>
</dbReference>
<evidence type="ECO:0000256" key="3">
    <source>
        <dbReference type="ARBA" id="ARBA00023125"/>
    </source>
</evidence>
<dbReference type="GO" id="GO:0004803">
    <property type="term" value="F:transposase activity"/>
    <property type="evidence" value="ECO:0007669"/>
    <property type="project" value="InterPro"/>
</dbReference>
<feature type="transmembrane region" description="Helical" evidence="5">
    <location>
        <begin position="333"/>
        <end position="351"/>
    </location>
</feature>
<sequence length="397" mass="45652">MDTNGIRVKDLLNYLPAPLLDQLAQATQVDYQVKKLHGKLLFQLLLYGVLTTTRLSLNVLVAVLDSLCFRTFAGLKPDFQTRRNSLADRLAHVQVAYFEQLLQATTALFRRHFPNDQKRPYRINCFDSTTVSCSSKLLAMGMVNGIKPKDESKRLKQIKFTIGFDGLTVSACDLYTQQTYLAEDQALGETIRQSSLQEDEVGVFDRGLKKRKTFRLFSEQGRLFVTRLNSTTMYVPVAVFTSSQGRRTATLELLSDQMVYLYCNGNVLRFPFRLITARSRQSSETLFFLTNLFALPAKEVTAIYRQRWEIECFFRFLKQELNFTHLLSRTTNGIQVTVYITLIAAMLILVYRKLNQMSGFKLVKLRFEQELQTDIIKEIVRLCQGKHQLVDRLVPSG</sequence>
<keyword evidence="8" id="KW-1185">Reference proteome</keyword>
<protein>
    <recommendedName>
        <fullName evidence="6">Transposase IS4-like domain-containing protein</fullName>
    </recommendedName>
</protein>
<keyword evidence="3" id="KW-0238">DNA-binding</keyword>
<comment type="similarity">
    <text evidence="1">Belongs to the transposase 11 family.</text>
</comment>